<feature type="transmembrane region" description="Helical" evidence="6">
    <location>
        <begin position="296"/>
        <end position="316"/>
    </location>
</feature>
<evidence type="ECO:0000256" key="1">
    <source>
        <dbReference type="ARBA" id="ARBA00004651"/>
    </source>
</evidence>
<organism evidence="7 8">
    <name type="scientific">Agrilactobacillus composti DSM 18527 = JCM 14202</name>
    <dbReference type="NCBI Taxonomy" id="1423734"/>
    <lineage>
        <taxon>Bacteria</taxon>
        <taxon>Bacillati</taxon>
        <taxon>Bacillota</taxon>
        <taxon>Bacilli</taxon>
        <taxon>Lactobacillales</taxon>
        <taxon>Lactobacillaceae</taxon>
        <taxon>Agrilactobacillus</taxon>
    </lineage>
</organism>
<comment type="caution">
    <text evidence="7">The sequence shown here is derived from an EMBL/GenBank/DDBJ whole genome shotgun (WGS) entry which is preliminary data.</text>
</comment>
<dbReference type="InterPro" id="IPR050367">
    <property type="entry name" value="APC_superfamily"/>
</dbReference>
<dbReference type="PANTHER" id="PTHR42770:SF16">
    <property type="entry name" value="AMINO ACID PERMEASE"/>
    <property type="match status" value="1"/>
</dbReference>
<accession>A0A0R1Y1B4</accession>
<dbReference type="InterPro" id="IPR002293">
    <property type="entry name" value="AA/rel_permease1"/>
</dbReference>
<dbReference type="EMBL" id="AZGA01000041">
    <property type="protein sequence ID" value="KRM33913.1"/>
    <property type="molecule type" value="Genomic_DNA"/>
</dbReference>
<feature type="transmembrane region" description="Helical" evidence="6">
    <location>
        <begin position="26"/>
        <end position="47"/>
    </location>
</feature>
<evidence type="ECO:0000256" key="6">
    <source>
        <dbReference type="SAM" id="Phobius"/>
    </source>
</evidence>
<keyword evidence="4 6" id="KW-1133">Transmembrane helix</keyword>
<evidence type="ECO:0000256" key="4">
    <source>
        <dbReference type="ARBA" id="ARBA00022989"/>
    </source>
</evidence>
<evidence type="ECO:0000313" key="8">
    <source>
        <dbReference type="Proteomes" id="UP000051236"/>
    </source>
</evidence>
<proteinExistence type="predicted"/>
<feature type="transmembrane region" description="Helical" evidence="6">
    <location>
        <begin position="420"/>
        <end position="438"/>
    </location>
</feature>
<feature type="transmembrane region" description="Helical" evidence="6">
    <location>
        <begin position="200"/>
        <end position="219"/>
    </location>
</feature>
<sequence length="450" mass="49343">MAENKSSLEKFGYKQELERTLSLKDLIIYGLIFMVPIAPFGIYGSVITASKGMIALTYVIGMVAMFFTALSYGQMAQAFPIAGSVYAYAQRGINKTVGFLAGWMIILDYVFVPALLYVISANSLKSLLPNVPVWIWLVVFILINTIINVRGIEFTAVANIVFLIGELLVLLLFLVLGIWGLTHGVGQGFTIKPLYDASQFNLSFVLTAVSVAVLSFLGFDGISTLAEETKGGNQTVGKAILWALLIVGVLFIVQTWVAALIIPDYHSFKDLDTAFYTVAYQVGGTPLMYTTTIATILSWGFANALAAQAAISRILFGMARDGNLPSVLAKVHPKFRTPYISTILVAVVSLIVGLLFMNNSGVLSQIVNCGALTAFLVIHVAVVNHYLIRQHSKDYWRHLIVPVIGFIIIGFVMINLDILAKEIGLAWLIIGAVYYFVLRKFQKDTNIQDL</sequence>
<evidence type="ECO:0000256" key="3">
    <source>
        <dbReference type="ARBA" id="ARBA00022692"/>
    </source>
</evidence>
<feature type="transmembrane region" description="Helical" evidence="6">
    <location>
        <begin position="131"/>
        <end position="149"/>
    </location>
</feature>
<dbReference type="GO" id="GO:0022857">
    <property type="term" value="F:transmembrane transporter activity"/>
    <property type="evidence" value="ECO:0007669"/>
    <property type="project" value="InterPro"/>
</dbReference>
<dbReference type="PANTHER" id="PTHR42770">
    <property type="entry name" value="AMINO ACID TRANSPORTER-RELATED"/>
    <property type="match status" value="1"/>
</dbReference>
<feature type="transmembrane region" description="Helical" evidence="6">
    <location>
        <begin position="156"/>
        <end position="180"/>
    </location>
</feature>
<dbReference type="PIRSF" id="PIRSF006060">
    <property type="entry name" value="AA_transporter"/>
    <property type="match status" value="1"/>
</dbReference>
<feature type="transmembrane region" description="Helical" evidence="6">
    <location>
        <begin position="96"/>
        <end position="119"/>
    </location>
</feature>
<keyword evidence="5 6" id="KW-0472">Membrane</keyword>
<dbReference type="PATRIC" id="fig|1423734.3.peg.2376"/>
<evidence type="ECO:0000256" key="2">
    <source>
        <dbReference type="ARBA" id="ARBA00022475"/>
    </source>
</evidence>
<dbReference type="eggNOG" id="COG0531">
    <property type="taxonomic scope" value="Bacteria"/>
</dbReference>
<feature type="transmembrane region" description="Helical" evidence="6">
    <location>
        <begin position="53"/>
        <end position="75"/>
    </location>
</feature>
<keyword evidence="2" id="KW-1003">Cell membrane</keyword>
<feature type="transmembrane region" description="Helical" evidence="6">
    <location>
        <begin position="240"/>
        <end position="262"/>
    </location>
</feature>
<evidence type="ECO:0000313" key="7">
    <source>
        <dbReference type="EMBL" id="KRM33913.1"/>
    </source>
</evidence>
<feature type="transmembrane region" description="Helical" evidence="6">
    <location>
        <begin position="362"/>
        <end position="383"/>
    </location>
</feature>
<dbReference type="STRING" id="1423734.FC83_GL002343"/>
<keyword evidence="3 6" id="KW-0812">Transmembrane</keyword>
<protein>
    <submittedName>
        <fullName evidence="7">Amino acid transport protein</fullName>
    </submittedName>
</protein>
<gene>
    <name evidence="7" type="ORF">FC83_GL002343</name>
</gene>
<dbReference type="AlphaFoldDB" id="A0A0R1Y1B4"/>
<keyword evidence="8" id="KW-1185">Reference proteome</keyword>
<dbReference type="Gene3D" id="1.20.1740.10">
    <property type="entry name" value="Amino acid/polyamine transporter I"/>
    <property type="match status" value="1"/>
</dbReference>
<feature type="transmembrane region" description="Helical" evidence="6">
    <location>
        <begin position="337"/>
        <end position="356"/>
    </location>
</feature>
<dbReference type="GO" id="GO:0005886">
    <property type="term" value="C:plasma membrane"/>
    <property type="evidence" value="ECO:0007669"/>
    <property type="project" value="UniProtKB-SubCell"/>
</dbReference>
<reference evidence="7 8" key="1">
    <citation type="journal article" date="2015" name="Genome Announc.">
        <title>Expanding the biotechnology potential of lactobacilli through comparative genomics of 213 strains and associated genera.</title>
        <authorList>
            <person name="Sun Z."/>
            <person name="Harris H.M."/>
            <person name="McCann A."/>
            <person name="Guo C."/>
            <person name="Argimon S."/>
            <person name="Zhang W."/>
            <person name="Yang X."/>
            <person name="Jeffery I.B."/>
            <person name="Cooney J.C."/>
            <person name="Kagawa T.F."/>
            <person name="Liu W."/>
            <person name="Song Y."/>
            <person name="Salvetti E."/>
            <person name="Wrobel A."/>
            <person name="Rasinkangas P."/>
            <person name="Parkhill J."/>
            <person name="Rea M.C."/>
            <person name="O'Sullivan O."/>
            <person name="Ritari J."/>
            <person name="Douillard F.P."/>
            <person name="Paul Ross R."/>
            <person name="Yang R."/>
            <person name="Briner A.E."/>
            <person name="Felis G.E."/>
            <person name="de Vos W.M."/>
            <person name="Barrangou R."/>
            <person name="Klaenhammer T.R."/>
            <person name="Caufield P.W."/>
            <person name="Cui Y."/>
            <person name="Zhang H."/>
            <person name="O'Toole P.W."/>
        </authorList>
    </citation>
    <scope>NUCLEOTIDE SEQUENCE [LARGE SCALE GENOMIC DNA]</scope>
    <source>
        <strain evidence="7 8">DSM 18527</strain>
    </source>
</reference>
<dbReference type="Proteomes" id="UP000051236">
    <property type="component" value="Unassembled WGS sequence"/>
</dbReference>
<comment type="subcellular location">
    <subcellularLocation>
        <location evidence="1">Cell membrane</location>
        <topology evidence="1">Multi-pass membrane protein</topology>
    </subcellularLocation>
</comment>
<name>A0A0R1Y1B4_9LACO</name>
<dbReference type="Pfam" id="PF13520">
    <property type="entry name" value="AA_permease_2"/>
    <property type="match status" value="1"/>
</dbReference>
<feature type="transmembrane region" description="Helical" evidence="6">
    <location>
        <begin position="395"/>
        <end position="414"/>
    </location>
</feature>
<dbReference type="RefSeq" id="WP_057002582.1">
    <property type="nucleotide sequence ID" value="NZ_AZGA01000041.1"/>
</dbReference>
<evidence type="ECO:0000256" key="5">
    <source>
        <dbReference type="ARBA" id="ARBA00023136"/>
    </source>
</evidence>